<dbReference type="PIRSF" id="PIRSF006268">
    <property type="entry name" value="ApbE"/>
    <property type="match status" value="1"/>
</dbReference>
<dbReference type="EC" id="2.7.1.180" evidence="1 10"/>
<organism evidence="12 13">
    <name type="scientific">Pseudoprimorskyibacter insulae</name>
    <dbReference type="NCBI Taxonomy" id="1695997"/>
    <lineage>
        <taxon>Bacteria</taxon>
        <taxon>Pseudomonadati</taxon>
        <taxon>Pseudomonadota</taxon>
        <taxon>Alphaproteobacteria</taxon>
        <taxon>Rhodobacterales</taxon>
        <taxon>Paracoccaceae</taxon>
        <taxon>Pseudoprimorskyibacter</taxon>
    </lineage>
</organism>
<gene>
    <name evidence="12" type="primary">apbE_1</name>
    <name evidence="12" type="ORF">PRI8871_02061</name>
</gene>
<dbReference type="InterPro" id="IPR024932">
    <property type="entry name" value="ApbE"/>
</dbReference>
<name>A0A2R8AWL5_9RHOB</name>
<dbReference type="GO" id="GO:0046872">
    <property type="term" value="F:metal ion binding"/>
    <property type="evidence" value="ECO:0007669"/>
    <property type="project" value="UniProtKB-UniRule"/>
</dbReference>
<feature type="binding site" evidence="11">
    <location>
        <position position="270"/>
    </location>
    <ligand>
        <name>Mg(2+)</name>
        <dbReference type="ChEBI" id="CHEBI:18420"/>
    </ligand>
</feature>
<dbReference type="Pfam" id="PF02424">
    <property type="entry name" value="ApbE"/>
    <property type="match status" value="1"/>
</dbReference>
<keyword evidence="4 10" id="KW-0808">Transferase</keyword>
<keyword evidence="6 10" id="KW-0274">FAD</keyword>
<evidence type="ECO:0000256" key="8">
    <source>
        <dbReference type="ARBA" id="ARBA00031306"/>
    </source>
</evidence>
<dbReference type="EMBL" id="OMOJ01000003">
    <property type="protein sequence ID" value="SPF80254.1"/>
    <property type="molecule type" value="Genomic_DNA"/>
</dbReference>
<evidence type="ECO:0000256" key="2">
    <source>
        <dbReference type="ARBA" id="ARBA00016337"/>
    </source>
</evidence>
<proteinExistence type="inferred from homology"/>
<evidence type="ECO:0000256" key="6">
    <source>
        <dbReference type="ARBA" id="ARBA00022827"/>
    </source>
</evidence>
<evidence type="ECO:0000313" key="12">
    <source>
        <dbReference type="EMBL" id="SPF80254.1"/>
    </source>
</evidence>
<dbReference type="Proteomes" id="UP000244904">
    <property type="component" value="Unassembled WGS sequence"/>
</dbReference>
<sequence length="309" mass="32805">MSKMCSDLIRHDLSGATMGTRWHAQLWTDADAAPGLTQAMQNAVDRVDAQMSLWKPDSDLNRLNAAPVGAWTELPAEIMTVLDRALQIGRASGGAFDISVEPAVRAWGFGPGTADMDRARDLLSETRHRPAHEVLELDRGRGAARKAAPARFDLGGIAKGYGTDCLIAAAMAQGTTALTAGIDGDLRSIGLRPDGTAWPVAIEAPDYDRRAAHSLIELTDMAVATSGDYRHWVQLGDKRLSHTINPRLGSPLTTSPASVTVLAEECMSADAWATALMVLGAEDGNTVARALGIKAMFLERPGGETQPAA</sequence>
<evidence type="ECO:0000256" key="7">
    <source>
        <dbReference type="ARBA" id="ARBA00022842"/>
    </source>
</evidence>
<feature type="binding site" evidence="11">
    <location>
        <position position="274"/>
    </location>
    <ligand>
        <name>Mg(2+)</name>
        <dbReference type="ChEBI" id="CHEBI:18420"/>
    </ligand>
</feature>
<evidence type="ECO:0000256" key="5">
    <source>
        <dbReference type="ARBA" id="ARBA00022723"/>
    </source>
</evidence>
<keyword evidence="3 10" id="KW-0285">Flavoprotein</keyword>
<evidence type="ECO:0000313" key="13">
    <source>
        <dbReference type="Proteomes" id="UP000244904"/>
    </source>
</evidence>
<keyword evidence="5 10" id="KW-0479">Metal-binding</keyword>
<comment type="cofactor">
    <cofactor evidence="11">
        <name>Mg(2+)</name>
        <dbReference type="ChEBI" id="CHEBI:18420"/>
    </cofactor>
    <cofactor evidence="11">
        <name>Mn(2+)</name>
        <dbReference type="ChEBI" id="CHEBI:29035"/>
    </cofactor>
    <text evidence="11">Magnesium. Can also use manganese.</text>
</comment>
<dbReference type="PANTHER" id="PTHR30040">
    <property type="entry name" value="THIAMINE BIOSYNTHESIS LIPOPROTEIN APBE"/>
    <property type="match status" value="1"/>
</dbReference>
<dbReference type="OrthoDB" id="9778595at2"/>
<feature type="binding site" evidence="11">
    <location>
        <position position="156"/>
    </location>
    <ligand>
        <name>Mg(2+)</name>
        <dbReference type="ChEBI" id="CHEBI:18420"/>
    </ligand>
</feature>
<dbReference type="AlphaFoldDB" id="A0A2R8AWL5"/>
<keyword evidence="7 10" id="KW-0460">Magnesium</keyword>
<dbReference type="InterPro" id="IPR003374">
    <property type="entry name" value="ApbE-like_sf"/>
</dbReference>
<reference evidence="13" key="1">
    <citation type="submission" date="2018-03" db="EMBL/GenBank/DDBJ databases">
        <authorList>
            <person name="Rodrigo-Torres L."/>
            <person name="Arahal R. D."/>
            <person name="Lucena T."/>
        </authorList>
    </citation>
    <scope>NUCLEOTIDE SEQUENCE [LARGE SCALE GENOMIC DNA]</scope>
    <source>
        <strain evidence="13">CECT 8871</strain>
    </source>
</reference>
<evidence type="ECO:0000256" key="10">
    <source>
        <dbReference type="PIRNR" id="PIRNR006268"/>
    </source>
</evidence>
<dbReference type="GO" id="GO:0016740">
    <property type="term" value="F:transferase activity"/>
    <property type="evidence" value="ECO:0007669"/>
    <property type="project" value="UniProtKB-UniRule"/>
</dbReference>
<dbReference type="Gene3D" id="3.10.520.10">
    <property type="entry name" value="ApbE-like domains"/>
    <property type="match status" value="1"/>
</dbReference>
<dbReference type="PANTHER" id="PTHR30040:SF2">
    <property type="entry name" value="FAD:PROTEIN FMN TRANSFERASE"/>
    <property type="match status" value="1"/>
</dbReference>
<protein>
    <recommendedName>
        <fullName evidence="2 10">FAD:protein FMN transferase</fullName>
        <ecNumber evidence="1 10">2.7.1.180</ecNumber>
    </recommendedName>
    <alternativeName>
        <fullName evidence="8 10">Flavin transferase</fullName>
    </alternativeName>
</protein>
<comment type="catalytic activity">
    <reaction evidence="9 10">
        <text>L-threonyl-[protein] + FAD = FMN-L-threonyl-[protein] + AMP + H(+)</text>
        <dbReference type="Rhea" id="RHEA:36847"/>
        <dbReference type="Rhea" id="RHEA-COMP:11060"/>
        <dbReference type="Rhea" id="RHEA-COMP:11061"/>
        <dbReference type="ChEBI" id="CHEBI:15378"/>
        <dbReference type="ChEBI" id="CHEBI:30013"/>
        <dbReference type="ChEBI" id="CHEBI:57692"/>
        <dbReference type="ChEBI" id="CHEBI:74257"/>
        <dbReference type="ChEBI" id="CHEBI:456215"/>
        <dbReference type="EC" id="2.7.1.180"/>
    </reaction>
</comment>
<dbReference type="SUPFAM" id="SSF143631">
    <property type="entry name" value="ApbE-like"/>
    <property type="match status" value="1"/>
</dbReference>
<evidence type="ECO:0000256" key="3">
    <source>
        <dbReference type="ARBA" id="ARBA00022630"/>
    </source>
</evidence>
<dbReference type="RefSeq" id="WP_108886124.1">
    <property type="nucleotide sequence ID" value="NZ_OMOJ01000003.1"/>
</dbReference>
<accession>A0A2R8AWL5</accession>
<comment type="similarity">
    <text evidence="10">Belongs to the ApbE family.</text>
</comment>
<evidence type="ECO:0000256" key="9">
    <source>
        <dbReference type="ARBA" id="ARBA00048540"/>
    </source>
</evidence>
<keyword evidence="13" id="KW-1185">Reference proteome</keyword>
<evidence type="ECO:0000256" key="11">
    <source>
        <dbReference type="PIRSR" id="PIRSR006268-2"/>
    </source>
</evidence>
<evidence type="ECO:0000256" key="1">
    <source>
        <dbReference type="ARBA" id="ARBA00011955"/>
    </source>
</evidence>
<evidence type="ECO:0000256" key="4">
    <source>
        <dbReference type="ARBA" id="ARBA00022679"/>
    </source>
</evidence>